<dbReference type="Pfam" id="PF09784">
    <property type="entry name" value="L31"/>
    <property type="match status" value="1"/>
</dbReference>
<dbReference type="EMBL" id="JADGJQ010000006">
    <property type="protein sequence ID" value="KAJ3183472.1"/>
    <property type="molecule type" value="Genomic_DNA"/>
</dbReference>
<dbReference type="InterPro" id="IPR016340">
    <property type="entry name" value="Ribosomal_mL60"/>
</dbReference>
<comment type="caution">
    <text evidence="1">The sequence shown here is derived from an EMBL/GenBank/DDBJ whole genome shotgun (WGS) entry which is preliminary data.</text>
</comment>
<reference evidence="1" key="1">
    <citation type="submission" date="2020-05" db="EMBL/GenBank/DDBJ databases">
        <title>Phylogenomic resolution of chytrid fungi.</title>
        <authorList>
            <person name="Stajich J.E."/>
            <person name="Amses K."/>
            <person name="Simmons R."/>
            <person name="Seto K."/>
            <person name="Myers J."/>
            <person name="Bonds A."/>
            <person name="Quandt C.A."/>
            <person name="Barry K."/>
            <person name="Liu P."/>
            <person name="Grigoriev I."/>
            <person name="Longcore J.E."/>
            <person name="James T.Y."/>
        </authorList>
    </citation>
    <scope>NUCLEOTIDE SEQUENCE</scope>
    <source>
        <strain evidence="1">JEL0379</strain>
    </source>
</reference>
<evidence type="ECO:0000313" key="2">
    <source>
        <dbReference type="Proteomes" id="UP001212152"/>
    </source>
</evidence>
<evidence type="ECO:0000313" key="1">
    <source>
        <dbReference type="EMBL" id="KAJ3183472.1"/>
    </source>
</evidence>
<accession>A0AAD5XT24</accession>
<protein>
    <recommendedName>
        <fullName evidence="3">54S ribosomal protein L31, mitochondrial</fullName>
    </recommendedName>
</protein>
<dbReference type="GO" id="GO:0003735">
    <property type="term" value="F:structural constituent of ribosome"/>
    <property type="evidence" value="ECO:0007669"/>
    <property type="project" value="TreeGrafter"/>
</dbReference>
<keyword evidence="2" id="KW-1185">Reference proteome</keyword>
<dbReference type="AlphaFoldDB" id="A0AAD5XT24"/>
<proteinExistence type="predicted"/>
<dbReference type="GO" id="GO:0005762">
    <property type="term" value="C:mitochondrial large ribosomal subunit"/>
    <property type="evidence" value="ECO:0007669"/>
    <property type="project" value="TreeGrafter"/>
</dbReference>
<organism evidence="1 2">
    <name type="scientific">Geranomyces variabilis</name>
    <dbReference type="NCBI Taxonomy" id="109894"/>
    <lineage>
        <taxon>Eukaryota</taxon>
        <taxon>Fungi</taxon>
        <taxon>Fungi incertae sedis</taxon>
        <taxon>Chytridiomycota</taxon>
        <taxon>Chytridiomycota incertae sedis</taxon>
        <taxon>Chytridiomycetes</taxon>
        <taxon>Spizellomycetales</taxon>
        <taxon>Powellomycetaceae</taxon>
        <taxon>Geranomyces</taxon>
    </lineage>
</organism>
<sequence>MFGAFKSTLVTLGGLVWKRRFRLTDTQKYRHRKRLRAVDDVVDTLVASGVQLRALELARRAPKEAQMTPLEKYWVESKRFRNGIKPIHWVPHWTKVPHGRRWEPTNLHHPAGPAGKS</sequence>
<name>A0AAD5XT24_9FUNG</name>
<gene>
    <name evidence="1" type="ORF">HDU87_006791</name>
</gene>
<dbReference type="PANTHER" id="PTHR28271:SF1">
    <property type="entry name" value="LARGE RIBOSOMAL SUBUNIT PROTEIN ML60"/>
    <property type="match status" value="1"/>
</dbReference>
<dbReference type="Proteomes" id="UP001212152">
    <property type="component" value="Unassembled WGS sequence"/>
</dbReference>
<dbReference type="PANTHER" id="PTHR28271">
    <property type="entry name" value="54S RIBOSOMAL PROTEIN L31, MITOCHONDRIAL"/>
    <property type="match status" value="1"/>
</dbReference>
<evidence type="ECO:0008006" key="3">
    <source>
        <dbReference type="Google" id="ProtNLM"/>
    </source>
</evidence>